<evidence type="ECO:0000313" key="1">
    <source>
        <dbReference type="EMBL" id="KAJ3542874.1"/>
    </source>
</evidence>
<keyword evidence="2" id="KW-1185">Reference proteome</keyword>
<protein>
    <submittedName>
        <fullName evidence="1">Uncharacterized protein</fullName>
    </submittedName>
</protein>
<gene>
    <name evidence="1" type="ORF">NM688_g5926</name>
</gene>
<comment type="caution">
    <text evidence="1">The sequence shown here is derived from an EMBL/GenBank/DDBJ whole genome shotgun (WGS) entry which is preliminary data.</text>
</comment>
<evidence type="ECO:0000313" key="2">
    <source>
        <dbReference type="Proteomes" id="UP001148662"/>
    </source>
</evidence>
<reference evidence="1" key="1">
    <citation type="submission" date="2022-07" db="EMBL/GenBank/DDBJ databases">
        <title>Genome Sequence of Phlebia brevispora.</title>
        <authorList>
            <person name="Buettner E."/>
        </authorList>
    </citation>
    <scope>NUCLEOTIDE SEQUENCE</scope>
    <source>
        <strain evidence="1">MPL23</strain>
    </source>
</reference>
<dbReference type="EMBL" id="JANHOG010001147">
    <property type="protein sequence ID" value="KAJ3542874.1"/>
    <property type="molecule type" value="Genomic_DNA"/>
</dbReference>
<sequence>MTSLELRVELPTHFYSFRIQVLPEWTIQNVKEEIKRVCPGSPKVDGQRVIWRGRLLRDEEQVKDVWKSADDARTIHLSVHPSAWTGAAPSVPHTPATHSAAQPSHIPARQTVRRQGYADVAPQYVGSIPLYIIKKHTDALHALTHGHVPRSSSNTSENPLLRSQAVGAVQAAGWSWPTILDEPYPPSSQATEGVKYETVTIEYALSCSFSQ</sequence>
<name>A0ACC1SMY9_9APHY</name>
<organism evidence="1 2">
    <name type="scientific">Phlebia brevispora</name>
    <dbReference type="NCBI Taxonomy" id="194682"/>
    <lineage>
        <taxon>Eukaryota</taxon>
        <taxon>Fungi</taxon>
        <taxon>Dikarya</taxon>
        <taxon>Basidiomycota</taxon>
        <taxon>Agaricomycotina</taxon>
        <taxon>Agaricomycetes</taxon>
        <taxon>Polyporales</taxon>
        <taxon>Meruliaceae</taxon>
        <taxon>Phlebia</taxon>
    </lineage>
</organism>
<dbReference type="Proteomes" id="UP001148662">
    <property type="component" value="Unassembled WGS sequence"/>
</dbReference>
<accession>A0ACC1SMY9</accession>
<proteinExistence type="predicted"/>